<dbReference type="NCBIfam" id="NF000582">
    <property type="entry name" value="PRK00006.1"/>
    <property type="match status" value="1"/>
</dbReference>
<sequence>MTMGFEEITTHLKQRFPMLMVDRILEIELGKSIKALKNVTSNEIQFPGHFPGYPIMPGVLIVEAIGQCASILFSRTTGQGQHQGEVLVLGSISEMRFFVPVLPGHTMILDVTILKMMPGVALVEGIATVDGTMVAKGKLSFGRKVF</sequence>
<name>A0A428ME71_9BACT</name>
<comment type="function">
    <text evidence="8">Involved in unsaturated fatty acids biosynthesis. Catalyzes the dehydration of short chain beta-hydroxyacyl-ACPs and long chain saturated and unsaturated beta-hydroxyacyl-ACPs.</text>
</comment>
<reference evidence="9 10" key="1">
    <citation type="submission" date="2018-12" db="EMBL/GenBank/DDBJ databases">
        <title>Sequencing of bacterial isolates from soil warming experiment in Harvard Forest, Massachusetts, USA.</title>
        <authorList>
            <person name="Deangelis K."/>
        </authorList>
    </citation>
    <scope>NUCLEOTIDE SEQUENCE [LARGE SCALE GENOMIC DNA]</scope>
    <source>
        <strain evidence="9 10">EB153</strain>
    </source>
</reference>
<accession>A0A428ME71</accession>
<evidence type="ECO:0000256" key="8">
    <source>
        <dbReference type="ARBA" id="ARBA00025049"/>
    </source>
</evidence>
<dbReference type="InterPro" id="IPR013114">
    <property type="entry name" value="FabA_FabZ"/>
</dbReference>
<gene>
    <name evidence="9" type="ORF">EDE15_0670</name>
</gene>
<evidence type="ECO:0000256" key="5">
    <source>
        <dbReference type="ARBA" id="ARBA00022556"/>
    </source>
</evidence>
<dbReference type="GO" id="GO:0009245">
    <property type="term" value="P:lipid A biosynthetic process"/>
    <property type="evidence" value="ECO:0007669"/>
    <property type="project" value="UniProtKB-KW"/>
</dbReference>
<proteinExistence type="predicted"/>
<dbReference type="CDD" id="cd01288">
    <property type="entry name" value="FabZ"/>
    <property type="match status" value="1"/>
</dbReference>
<dbReference type="Pfam" id="PF07977">
    <property type="entry name" value="FabA"/>
    <property type="match status" value="1"/>
</dbReference>
<dbReference type="FunFam" id="3.10.129.10:FF:000001">
    <property type="entry name" value="3-hydroxyacyl-[acyl-carrier-protein] dehydratase FabZ"/>
    <property type="match status" value="1"/>
</dbReference>
<keyword evidence="3" id="KW-0963">Cytoplasm</keyword>
<dbReference type="InterPro" id="IPR029069">
    <property type="entry name" value="HotDog_dom_sf"/>
</dbReference>
<protein>
    <recommendedName>
        <fullName evidence="2">3-hydroxyacyl-[acyl-carrier-protein] dehydratase</fullName>
        <ecNumber evidence="2">4.2.1.59</ecNumber>
    </recommendedName>
</protein>
<evidence type="ECO:0000313" key="10">
    <source>
        <dbReference type="Proteomes" id="UP000269669"/>
    </source>
</evidence>
<dbReference type="GO" id="GO:0016020">
    <property type="term" value="C:membrane"/>
    <property type="evidence" value="ECO:0007669"/>
    <property type="project" value="GOC"/>
</dbReference>
<evidence type="ECO:0000256" key="3">
    <source>
        <dbReference type="ARBA" id="ARBA00022490"/>
    </source>
</evidence>
<keyword evidence="6" id="KW-0443">Lipid metabolism</keyword>
<evidence type="ECO:0000256" key="2">
    <source>
        <dbReference type="ARBA" id="ARBA00013167"/>
    </source>
</evidence>
<dbReference type="PANTHER" id="PTHR30272">
    <property type="entry name" value="3-HYDROXYACYL-[ACYL-CARRIER-PROTEIN] DEHYDRATASE"/>
    <property type="match status" value="1"/>
</dbReference>
<evidence type="ECO:0000256" key="1">
    <source>
        <dbReference type="ARBA" id="ARBA00004496"/>
    </source>
</evidence>
<keyword evidence="4" id="KW-0444">Lipid biosynthesis</keyword>
<evidence type="ECO:0000313" key="9">
    <source>
        <dbReference type="EMBL" id="RSL15191.1"/>
    </source>
</evidence>
<dbReference type="GO" id="GO:0005737">
    <property type="term" value="C:cytoplasm"/>
    <property type="evidence" value="ECO:0007669"/>
    <property type="project" value="UniProtKB-SubCell"/>
</dbReference>
<keyword evidence="10" id="KW-1185">Reference proteome</keyword>
<dbReference type="GO" id="GO:0019171">
    <property type="term" value="F:(3R)-hydroxyacyl-[acyl-carrier-protein] dehydratase activity"/>
    <property type="evidence" value="ECO:0007669"/>
    <property type="project" value="UniProtKB-EC"/>
</dbReference>
<comment type="subcellular location">
    <subcellularLocation>
        <location evidence="1">Cytoplasm</location>
    </subcellularLocation>
</comment>
<evidence type="ECO:0000256" key="7">
    <source>
        <dbReference type="ARBA" id="ARBA00023239"/>
    </source>
</evidence>
<dbReference type="PANTHER" id="PTHR30272:SF1">
    <property type="entry name" value="3-HYDROXYACYL-[ACYL-CARRIER-PROTEIN] DEHYDRATASE"/>
    <property type="match status" value="1"/>
</dbReference>
<comment type="caution">
    <text evidence="9">The sequence shown here is derived from an EMBL/GenBank/DDBJ whole genome shotgun (WGS) entry which is preliminary data.</text>
</comment>
<organism evidence="9 10">
    <name type="scientific">Edaphobacter aggregans</name>
    <dbReference type="NCBI Taxonomy" id="570835"/>
    <lineage>
        <taxon>Bacteria</taxon>
        <taxon>Pseudomonadati</taxon>
        <taxon>Acidobacteriota</taxon>
        <taxon>Terriglobia</taxon>
        <taxon>Terriglobales</taxon>
        <taxon>Acidobacteriaceae</taxon>
        <taxon>Edaphobacter</taxon>
    </lineage>
</organism>
<dbReference type="Gene3D" id="3.10.129.10">
    <property type="entry name" value="Hotdog Thioesterase"/>
    <property type="match status" value="1"/>
</dbReference>
<dbReference type="EC" id="4.2.1.59" evidence="2"/>
<dbReference type="EMBL" id="RSDW01000001">
    <property type="protein sequence ID" value="RSL15191.1"/>
    <property type="molecule type" value="Genomic_DNA"/>
</dbReference>
<dbReference type="AlphaFoldDB" id="A0A428ME71"/>
<dbReference type="SUPFAM" id="SSF54637">
    <property type="entry name" value="Thioesterase/thiol ester dehydrase-isomerase"/>
    <property type="match status" value="1"/>
</dbReference>
<evidence type="ECO:0000256" key="6">
    <source>
        <dbReference type="ARBA" id="ARBA00023098"/>
    </source>
</evidence>
<evidence type="ECO:0000256" key="4">
    <source>
        <dbReference type="ARBA" id="ARBA00022516"/>
    </source>
</evidence>
<dbReference type="RefSeq" id="WP_221761587.1">
    <property type="nucleotide sequence ID" value="NZ_RSDW01000001.1"/>
</dbReference>
<dbReference type="Proteomes" id="UP000269669">
    <property type="component" value="Unassembled WGS sequence"/>
</dbReference>
<keyword evidence="7" id="KW-0456">Lyase</keyword>
<keyword evidence="5" id="KW-0441">Lipid A biosynthesis</keyword>